<organism evidence="8">
    <name type="scientific">uncultured rumen bacterium</name>
    <dbReference type="NCBI Taxonomy" id="136703"/>
    <lineage>
        <taxon>Bacteria</taxon>
        <taxon>environmental samples</taxon>
    </lineage>
</organism>
<sequence length="463" mass="51953">MRNWMILLALLATVSCQRTAKMEWVSTTFDNPWQVMETVAAEASAEASVIVDLSAVNQTVEGFGTCFNELGWTSLSELSEADRTTILEDLFTSSGLNLTMARMPLGANDFSVDFYSYDEVPGDFALEHFSIDRDREMLIPFIRAAKAVNPSLRIWASPWCPPSWMKVSGHYASRSAPFNGLPMDRQVPEGVDAFILEPAYLEAYAQYFGKFIDAYKAEGIDIFMVMPQNEPNSDQVFPSCTWTPEGLIAFLKYLEPEMASRDVEVYLGTMERANPDLWDRILTDPEVGPSIKGMGFQWAGKDALPELHRRHPELPCYQTEQECGNGRNDWRGAMHSWDLMKHYFGNGVQSYFYWNTSLIEGGISTWMWRQNSLVVVDKEKGIYRYSPEYYVLKHASHYVQPGARVLTLGGTFGDALGFLNPDGRVVLLLANQSDAPKTVSLEGLPGHPRVVTLPAGSINTLVL</sequence>
<comment type="similarity">
    <text evidence="1 4">Belongs to the glycosyl hydrolase 30 family.</text>
</comment>
<dbReference type="PROSITE" id="PS51257">
    <property type="entry name" value="PROKAR_LIPOPROTEIN"/>
    <property type="match status" value="1"/>
</dbReference>
<evidence type="ECO:0000256" key="2">
    <source>
        <dbReference type="ARBA" id="ARBA00022729"/>
    </source>
</evidence>
<evidence type="ECO:0000313" key="8">
    <source>
        <dbReference type="EMBL" id="ADO20355.1"/>
    </source>
</evidence>
<dbReference type="InterPro" id="IPR013780">
    <property type="entry name" value="Glyco_hydro_b"/>
</dbReference>
<dbReference type="Gene3D" id="3.20.20.80">
    <property type="entry name" value="Glycosidases"/>
    <property type="match status" value="1"/>
</dbReference>
<dbReference type="Pfam" id="PF02055">
    <property type="entry name" value="Glyco_hydro_30"/>
    <property type="match status" value="1"/>
</dbReference>
<feature type="chain" id="PRO_5003181966" evidence="5">
    <location>
        <begin position="21"/>
        <end position="463"/>
    </location>
</feature>
<evidence type="ECO:0000259" key="6">
    <source>
        <dbReference type="Pfam" id="PF02055"/>
    </source>
</evidence>
<keyword evidence="4" id="KW-0326">Glycosidase</keyword>
<dbReference type="PANTHER" id="PTHR11069">
    <property type="entry name" value="GLUCOSYLCERAMIDASE"/>
    <property type="match status" value="1"/>
</dbReference>
<evidence type="ECO:0000259" key="7">
    <source>
        <dbReference type="Pfam" id="PF17189"/>
    </source>
</evidence>
<dbReference type="InterPro" id="IPR033452">
    <property type="entry name" value="GH30_C"/>
</dbReference>
<dbReference type="SUPFAM" id="SSF51445">
    <property type="entry name" value="(Trans)glycosidases"/>
    <property type="match status" value="1"/>
</dbReference>
<reference evidence="8" key="1">
    <citation type="journal article" date="2012" name="J. Ind. Microbiol. Biotechnol.">
        <title>Biochemical and kinetic characterization of GH43 beta-D-xylosidase/alpha-L-arabinofuranosidase and GH30 alpha-L-arabinofuranosidase/beta-D -xylosidase from rumen metagenome.</title>
        <authorList>
            <person name="Zhou J."/>
            <person name="Bao L."/>
            <person name="Chang L."/>
            <person name="Zhou Y."/>
            <person name="Lu H."/>
        </authorList>
    </citation>
    <scope>NUCLEOTIDE SEQUENCE</scope>
</reference>
<dbReference type="PRINTS" id="PR00843">
    <property type="entry name" value="GLHYDRLASE30"/>
</dbReference>
<dbReference type="PANTHER" id="PTHR11069:SF23">
    <property type="entry name" value="LYSOSOMAL ACID GLUCOSYLCERAMIDASE"/>
    <property type="match status" value="1"/>
</dbReference>
<dbReference type="EMBL" id="GU573896">
    <property type="protein sequence ID" value="ADO20355.1"/>
    <property type="molecule type" value="Genomic_DNA"/>
</dbReference>
<dbReference type="CAZy" id="GH30">
    <property type="family name" value="Glycoside Hydrolase Family 30"/>
</dbReference>
<dbReference type="GO" id="GO:0006680">
    <property type="term" value="P:glucosylceramide catabolic process"/>
    <property type="evidence" value="ECO:0007669"/>
    <property type="project" value="TreeGrafter"/>
</dbReference>
<keyword evidence="2 5" id="KW-0732">Signal</keyword>
<dbReference type="AlphaFoldDB" id="E3TBJ4"/>
<feature type="domain" description="Glycosyl hydrolase family 30 TIM-barrel" evidence="6">
    <location>
        <begin position="60"/>
        <end position="399"/>
    </location>
</feature>
<keyword evidence="3 4" id="KW-0378">Hydrolase</keyword>
<evidence type="ECO:0000256" key="4">
    <source>
        <dbReference type="RuleBase" id="RU361188"/>
    </source>
</evidence>
<dbReference type="Gene3D" id="2.60.40.1180">
    <property type="entry name" value="Golgi alpha-mannosidase II"/>
    <property type="match status" value="1"/>
</dbReference>
<protein>
    <submittedName>
        <fullName evidence="8">Beta-D-(1,4)-xylosidase</fullName>
    </submittedName>
</protein>
<name>E3TBJ4_9BACT</name>
<dbReference type="InterPro" id="IPR001139">
    <property type="entry name" value="Glyco_hydro_30"/>
</dbReference>
<dbReference type="GO" id="GO:0004348">
    <property type="term" value="F:glucosylceramidase activity"/>
    <property type="evidence" value="ECO:0007669"/>
    <property type="project" value="InterPro"/>
</dbReference>
<dbReference type="GO" id="GO:0016020">
    <property type="term" value="C:membrane"/>
    <property type="evidence" value="ECO:0007669"/>
    <property type="project" value="GOC"/>
</dbReference>
<proteinExistence type="inferred from homology"/>
<feature type="signal peptide" evidence="5">
    <location>
        <begin position="1"/>
        <end position="20"/>
    </location>
</feature>
<dbReference type="InterPro" id="IPR017853">
    <property type="entry name" value="GH"/>
</dbReference>
<feature type="domain" description="Glycosyl hydrolase family 30 beta sandwich" evidence="7">
    <location>
        <begin position="416"/>
        <end position="461"/>
    </location>
</feature>
<dbReference type="Pfam" id="PF17189">
    <property type="entry name" value="Glyco_hydro_30C"/>
    <property type="match status" value="1"/>
</dbReference>
<evidence type="ECO:0000256" key="3">
    <source>
        <dbReference type="ARBA" id="ARBA00022801"/>
    </source>
</evidence>
<accession>E3TBJ4</accession>
<dbReference type="SMR" id="E3TBJ4"/>
<evidence type="ECO:0000256" key="5">
    <source>
        <dbReference type="SAM" id="SignalP"/>
    </source>
</evidence>
<evidence type="ECO:0000256" key="1">
    <source>
        <dbReference type="ARBA" id="ARBA00005382"/>
    </source>
</evidence>
<dbReference type="InterPro" id="IPR033453">
    <property type="entry name" value="Glyco_hydro_30_TIM-barrel"/>
</dbReference>